<dbReference type="CDD" id="cd03216">
    <property type="entry name" value="ABC_Carb_Monos_I"/>
    <property type="match status" value="1"/>
</dbReference>
<dbReference type="SUPFAM" id="SSF52540">
    <property type="entry name" value="P-loop containing nucleoside triphosphate hydrolases"/>
    <property type="match status" value="2"/>
</dbReference>
<dbReference type="InterPro" id="IPR003593">
    <property type="entry name" value="AAA+_ATPase"/>
</dbReference>
<evidence type="ECO:0000256" key="3">
    <source>
        <dbReference type="ARBA" id="ARBA00022597"/>
    </source>
</evidence>
<comment type="caution">
    <text evidence="10">The sequence shown here is derived from an EMBL/GenBank/DDBJ whole genome shotgun (WGS) entry which is preliminary data.</text>
</comment>
<evidence type="ECO:0000256" key="7">
    <source>
        <dbReference type="ARBA" id="ARBA00022967"/>
    </source>
</evidence>
<keyword evidence="3" id="KW-0762">Sugar transport</keyword>
<keyword evidence="6 10" id="KW-0067">ATP-binding</keyword>
<dbReference type="GO" id="GO:0005524">
    <property type="term" value="F:ATP binding"/>
    <property type="evidence" value="ECO:0007669"/>
    <property type="project" value="UniProtKB-KW"/>
</dbReference>
<protein>
    <submittedName>
        <fullName evidence="10">Sugar ABC transporter ATP-binding protein</fullName>
    </submittedName>
</protein>
<evidence type="ECO:0000313" key="10">
    <source>
        <dbReference type="EMBL" id="GAA3880648.1"/>
    </source>
</evidence>
<evidence type="ECO:0000256" key="2">
    <source>
        <dbReference type="ARBA" id="ARBA00022475"/>
    </source>
</evidence>
<dbReference type="InterPro" id="IPR017871">
    <property type="entry name" value="ABC_transporter-like_CS"/>
</dbReference>
<organism evidence="10 11">
    <name type="scientific">Leifsonia kafniensis</name>
    <dbReference type="NCBI Taxonomy" id="475957"/>
    <lineage>
        <taxon>Bacteria</taxon>
        <taxon>Bacillati</taxon>
        <taxon>Actinomycetota</taxon>
        <taxon>Actinomycetes</taxon>
        <taxon>Micrococcales</taxon>
        <taxon>Microbacteriaceae</taxon>
        <taxon>Leifsonia</taxon>
    </lineage>
</organism>
<keyword evidence="4" id="KW-0677">Repeat</keyword>
<name>A0ABP7KKU3_9MICO</name>
<gene>
    <name evidence="10" type="ORF">GCM10022381_23630</name>
</gene>
<accession>A0ABP7KKU3</accession>
<feature type="domain" description="ABC transporter" evidence="9">
    <location>
        <begin position="281"/>
        <end position="528"/>
    </location>
</feature>
<keyword evidence="2" id="KW-1003">Cell membrane</keyword>
<evidence type="ECO:0000256" key="6">
    <source>
        <dbReference type="ARBA" id="ARBA00022840"/>
    </source>
</evidence>
<dbReference type="InterPro" id="IPR027417">
    <property type="entry name" value="P-loop_NTPase"/>
</dbReference>
<dbReference type="PANTHER" id="PTHR43790">
    <property type="entry name" value="CARBOHYDRATE TRANSPORT ATP-BINDING PROTEIN MG119-RELATED"/>
    <property type="match status" value="1"/>
</dbReference>
<sequence>MGSCVIIEHSSAPGAAAAVAAAAPRLEVRDLGMTFVNNRVLRDVSLEVRAGEIHGLIGQNGSGKSTLAKVLTGLYTPDAGTRVSVDGVDLRLPVQPQESRQRGVAVVHQNLGLLDNETVLENMRIGRLRGSRFLRRINWDQERSAAGAVFERLGRSVQLDAKVGSLHEEERATVAIARALQDAHPGTGLIIFDESTRALGRRSLEHFFKILDEIVATGTAVLMITHRLEEIVDAADRVTVLRDGRVVESGREVAGMSEADLTALMLGRNLRDLDRRGVAEIATDAVPVRATGVTGLAVRDLSLQVFPGEVLGLTGLAGSGYDDVPYLLSGVTAAEAGTLRVTEGITVELPGLNPAKAIAAGIALVPEGREHAGLAMTMSVGENIGFPQTCRAPRQLRPIAIAPERELVTDLLYSLDVRPPNPKALVSSFSGGNQQKVLLAKWIATEPTLFLLHEPTQAVDVGARHTLVAAIRKAATDGCAVIVAGSDENELALLCDRILVFSEGVVREELTEDLTPDRIVAAIYANGSRSRLRQRNQTNVQDDEKEAIV</sequence>
<dbReference type="Gene3D" id="3.40.50.300">
    <property type="entry name" value="P-loop containing nucleotide triphosphate hydrolases"/>
    <property type="match status" value="2"/>
</dbReference>
<feature type="domain" description="ABC transporter" evidence="9">
    <location>
        <begin position="26"/>
        <end position="268"/>
    </location>
</feature>
<dbReference type="InterPro" id="IPR003439">
    <property type="entry name" value="ABC_transporter-like_ATP-bd"/>
</dbReference>
<dbReference type="PROSITE" id="PS00211">
    <property type="entry name" value="ABC_TRANSPORTER_1"/>
    <property type="match status" value="1"/>
</dbReference>
<keyword evidence="7" id="KW-1278">Translocase</keyword>
<evidence type="ECO:0000259" key="9">
    <source>
        <dbReference type="PROSITE" id="PS50893"/>
    </source>
</evidence>
<dbReference type="PROSITE" id="PS50893">
    <property type="entry name" value="ABC_TRANSPORTER_2"/>
    <property type="match status" value="2"/>
</dbReference>
<keyword evidence="11" id="KW-1185">Reference proteome</keyword>
<evidence type="ECO:0000256" key="8">
    <source>
        <dbReference type="ARBA" id="ARBA00023136"/>
    </source>
</evidence>
<keyword evidence="8" id="KW-0472">Membrane</keyword>
<dbReference type="EMBL" id="BAABCN010000007">
    <property type="protein sequence ID" value="GAA3880648.1"/>
    <property type="molecule type" value="Genomic_DNA"/>
</dbReference>
<evidence type="ECO:0000256" key="1">
    <source>
        <dbReference type="ARBA" id="ARBA00022448"/>
    </source>
</evidence>
<evidence type="ECO:0000256" key="4">
    <source>
        <dbReference type="ARBA" id="ARBA00022737"/>
    </source>
</evidence>
<evidence type="ECO:0000313" key="11">
    <source>
        <dbReference type="Proteomes" id="UP001501803"/>
    </source>
</evidence>
<dbReference type="CDD" id="cd03215">
    <property type="entry name" value="ABC_Carb_Monos_II"/>
    <property type="match status" value="1"/>
</dbReference>
<dbReference type="PANTHER" id="PTHR43790:SF3">
    <property type="entry name" value="D-ALLOSE IMPORT ATP-BINDING PROTEIN ALSA-RELATED"/>
    <property type="match status" value="1"/>
</dbReference>
<dbReference type="Proteomes" id="UP001501803">
    <property type="component" value="Unassembled WGS sequence"/>
</dbReference>
<evidence type="ECO:0000256" key="5">
    <source>
        <dbReference type="ARBA" id="ARBA00022741"/>
    </source>
</evidence>
<keyword evidence="5" id="KW-0547">Nucleotide-binding</keyword>
<dbReference type="InterPro" id="IPR050107">
    <property type="entry name" value="ABC_carbohydrate_import_ATPase"/>
</dbReference>
<reference evidence="11" key="1">
    <citation type="journal article" date="2019" name="Int. J. Syst. Evol. Microbiol.">
        <title>The Global Catalogue of Microorganisms (GCM) 10K type strain sequencing project: providing services to taxonomists for standard genome sequencing and annotation.</title>
        <authorList>
            <consortium name="The Broad Institute Genomics Platform"/>
            <consortium name="The Broad Institute Genome Sequencing Center for Infectious Disease"/>
            <person name="Wu L."/>
            <person name="Ma J."/>
        </authorList>
    </citation>
    <scope>NUCLEOTIDE SEQUENCE [LARGE SCALE GENOMIC DNA]</scope>
    <source>
        <strain evidence="11">JCM 17021</strain>
    </source>
</reference>
<dbReference type="SMART" id="SM00382">
    <property type="entry name" value="AAA"/>
    <property type="match status" value="1"/>
</dbReference>
<proteinExistence type="predicted"/>
<dbReference type="Pfam" id="PF00005">
    <property type="entry name" value="ABC_tran"/>
    <property type="match status" value="2"/>
</dbReference>
<keyword evidence="1" id="KW-0813">Transport</keyword>